<protein>
    <submittedName>
        <fullName evidence="1">Uncharacterized protein</fullName>
    </submittedName>
</protein>
<dbReference type="AlphaFoldDB" id="A0ABD0LKS7"/>
<organism evidence="1 2">
    <name type="scientific">Batillaria attramentaria</name>
    <dbReference type="NCBI Taxonomy" id="370345"/>
    <lineage>
        <taxon>Eukaryota</taxon>
        <taxon>Metazoa</taxon>
        <taxon>Spiralia</taxon>
        <taxon>Lophotrochozoa</taxon>
        <taxon>Mollusca</taxon>
        <taxon>Gastropoda</taxon>
        <taxon>Caenogastropoda</taxon>
        <taxon>Sorbeoconcha</taxon>
        <taxon>Cerithioidea</taxon>
        <taxon>Batillariidae</taxon>
        <taxon>Batillaria</taxon>
    </lineage>
</organism>
<proteinExistence type="predicted"/>
<dbReference type="EMBL" id="JACVVK020000043">
    <property type="protein sequence ID" value="KAK7499554.1"/>
    <property type="molecule type" value="Genomic_DNA"/>
</dbReference>
<gene>
    <name evidence="1" type="ORF">BaRGS_00009206</name>
</gene>
<dbReference type="Proteomes" id="UP001519460">
    <property type="component" value="Unassembled WGS sequence"/>
</dbReference>
<sequence>MCGKEERHQQMSEEDRQSIFQSFCAFIDWGQRGQSEVPSHYCSRQSTSTVHLRPRDYSSLTDVFTAYTKWLSKEHPDVKPLSATPFRNIIDNENVDIWHPRKDQCDTCIAHAKGNVPPERYQEHIQRKQT</sequence>
<name>A0ABD0LKS7_9CAEN</name>
<reference evidence="1 2" key="1">
    <citation type="journal article" date="2023" name="Sci. Data">
        <title>Genome assembly of the Korean intertidal mud-creeper Batillaria attramentaria.</title>
        <authorList>
            <person name="Patra A.K."/>
            <person name="Ho P.T."/>
            <person name="Jun S."/>
            <person name="Lee S.J."/>
            <person name="Kim Y."/>
            <person name="Won Y.J."/>
        </authorList>
    </citation>
    <scope>NUCLEOTIDE SEQUENCE [LARGE SCALE GENOMIC DNA]</scope>
    <source>
        <strain evidence="1">Wonlab-2016</strain>
    </source>
</reference>
<evidence type="ECO:0000313" key="2">
    <source>
        <dbReference type="Proteomes" id="UP001519460"/>
    </source>
</evidence>
<comment type="caution">
    <text evidence="1">The sequence shown here is derived from an EMBL/GenBank/DDBJ whole genome shotgun (WGS) entry which is preliminary data.</text>
</comment>
<accession>A0ABD0LKS7</accession>
<keyword evidence="2" id="KW-1185">Reference proteome</keyword>
<evidence type="ECO:0000313" key="1">
    <source>
        <dbReference type="EMBL" id="KAK7499554.1"/>
    </source>
</evidence>